<comment type="similarity">
    <text evidence="1">Belongs to the EXO84 family.</text>
</comment>
<feature type="domain" description="Exocyst component Exo84 C-terminal" evidence="5">
    <location>
        <begin position="226"/>
        <end position="430"/>
    </location>
</feature>
<keyword evidence="2" id="KW-0813">Transport</keyword>
<dbReference type="SUPFAM" id="SSF50729">
    <property type="entry name" value="PH domain-like"/>
    <property type="match status" value="1"/>
</dbReference>
<dbReference type="SUPFAM" id="SSF74788">
    <property type="entry name" value="Cullin repeat-like"/>
    <property type="match status" value="1"/>
</dbReference>
<dbReference type="GeneID" id="106467564"/>
<dbReference type="InterPro" id="IPR042561">
    <property type="entry name" value="Exo84_C_1"/>
</dbReference>
<name>A0ABM1T6G4_LIMPO</name>
<dbReference type="PANTHER" id="PTHR21426">
    <property type="entry name" value="EXOCYST COMPLEX COMPONENT 8"/>
    <property type="match status" value="1"/>
</dbReference>
<gene>
    <name evidence="7" type="primary">LOC106467564</name>
</gene>
<dbReference type="Gene3D" id="1.20.58.1210">
    <property type="entry name" value="Exo84p, N-terminal helical domain"/>
    <property type="match status" value="1"/>
</dbReference>
<evidence type="ECO:0000256" key="3">
    <source>
        <dbReference type="ARBA" id="ARBA00022483"/>
    </source>
</evidence>
<dbReference type="InterPro" id="IPR032403">
    <property type="entry name" value="Exo84_C"/>
</dbReference>
<dbReference type="InterPro" id="IPR016159">
    <property type="entry name" value="Cullin_repeat-like_dom_sf"/>
</dbReference>
<dbReference type="Proteomes" id="UP000694941">
    <property type="component" value="Unplaced"/>
</dbReference>
<dbReference type="InterPro" id="IPR011993">
    <property type="entry name" value="PH-like_dom_sf"/>
</dbReference>
<dbReference type="PANTHER" id="PTHR21426:SF12">
    <property type="entry name" value="EXOCYST COMPLEX COMPONENT 8"/>
    <property type="match status" value="1"/>
</dbReference>
<dbReference type="InterPro" id="IPR033961">
    <property type="entry name" value="Exo84"/>
</dbReference>
<proteinExistence type="inferred from homology"/>
<protein>
    <submittedName>
        <fullName evidence="7">Exocyst complex component 8-like</fullName>
    </submittedName>
</protein>
<organism evidence="6 7">
    <name type="scientific">Limulus polyphemus</name>
    <name type="common">Atlantic horseshoe crab</name>
    <dbReference type="NCBI Taxonomy" id="6850"/>
    <lineage>
        <taxon>Eukaryota</taxon>
        <taxon>Metazoa</taxon>
        <taxon>Ecdysozoa</taxon>
        <taxon>Arthropoda</taxon>
        <taxon>Chelicerata</taxon>
        <taxon>Merostomata</taxon>
        <taxon>Xiphosura</taxon>
        <taxon>Limulidae</taxon>
        <taxon>Limulus</taxon>
    </lineage>
</organism>
<evidence type="ECO:0000313" key="7">
    <source>
        <dbReference type="RefSeq" id="XP_022251470.1"/>
    </source>
</evidence>
<evidence type="ECO:0000256" key="1">
    <source>
        <dbReference type="ARBA" id="ARBA00007210"/>
    </source>
</evidence>
<evidence type="ECO:0000256" key="2">
    <source>
        <dbReference type="ARBA" id="ARBA00022448"/>
    </source>
</evidence>
<evidence type="ECO:0000259" key="5">
    <source>
        <dbReference type="Pfam" id="PF16528"/>
    </source>
</evidence>
<dbReference type="Pfam" id="PF16528">
    <property type="entry name" value="Exo84_C"/>
    <property type="match status" value="1"/>
</dbReference>
<evidence type="ECO:0000256" key="4">
    <source>
        <dbReference type="ARBA" id="ARBA00022927"/>
    </source>
</evidence>
<keyword evidence="6" id="KW-1185">Reference proteome</keyword>
<keyword evidence="3" id="KW-0268">Exocytosis</keyword>
<accession>A0ABM1T6G4</accession>
<dbReference type="Gene3D" id="1.20.58.1220">
    <property type="entry name" value="Exo84p, C-terminal helical domain"/>
    <property type="match status" value="1"/>
</dbReference>
<dbReference type="InterPro" id="IPR042560">
    <property type="entry name" value="Exo84_C_2"/>
</dbReference>
<dbReference type="Pfam" id="PF08700">
    <property type="entry name" value="VPS51_Exo84_N"/>
    <property type="match status" value="1"/>
</dbReference>
<reference evidence="7" key="1">
    <citation type="submission" date="2025-08" db="UniProtKB">
        <authorList>
            <consortium name="RefSeq"/>
        </authorList>
    </citation>
    <scope>IDENTIFICATION</scope>
    <source>
        <tissue evidence="7">Muscle</tissue>
    </source>
</reference>
<sequence length="629" mass="72054">MDYENEFLIKKLNEQNFNSNSYVQELTLNSLGVDGLLVKRQLVQSLAEETNGLLKKNVYKNYTQFIETAKEISYLESEMYQLSHMLTEQQTILSTLMDISITGEKVGSKSEVQSDKKEEESRKNLSSLLEKVEGCALHICVLKYFCFFRRGPAQYRFQVFYELDNLAIVNVKEDPMLKNVFKILMFPDTRLFQCDTAAAKVRIQSFEDEESEEGYQVEREEVIPDWLVELPENLDVCIAQRDFEEAVNLVKKGNEHFLELTKHAVVKEIRTRIERRIKNLVDVLMNELRVSPDRSLQGGPRAARRAVGLLIKLGKSSQACNLFLKHRSAILKHSMKQKKMEGATVPFIKRLSSVFFNNMMETGREFNRAFSNSNSCASAYVVWSRKQLQQFVQTFSRHVFTTQVSLRTAAECVALVKGHCDQLVEIGLDILFDLSNLLQADVERVITESRDKMLEAIKLRAAEDKWRPQNHQNKAGISKFVEDMTEIGIASIHRYIYDECWVALTSNTTVFSKSYLNFLDDLLKLHTLTSNKLIVDSLVVTFRAQLRHVEASLNSEIFKSDVKFIQKNANFLLETLLTLAEHRFEEKLGFGSPQLSELHIELPRLISGTSESSASGKSSVTKYSSVAYL</sequence>
<evidence type="ECO:0000313" key="6">
    <source>
        <dbReference type="Proteomes" id="UP000694941"/>
    </source>
</evidence>
<keyword evidence="4" id="KW-0653">Protein transport</keyword>
<dbReference type="Gene3D" id="2.30.29.30">
    <property type="entry name" value="Pleckstrin-homology domain (PH domain)/Phosphotyrosine-binding domain (PTB)"/>
    <property type="match status" value="1"/>
</dbReference>
<dbReference type="RefSeq" id="XP_022251470.1">
    <property type="nucleotide sequence ID" value="XM_022395762.1"/>
</dbReference>